<organism evidence="1 2">
    <name type="scientific">Inhella proteolytica</name>
    <dbReference type="NCBI Taxonomy" id="2795029"/>
    <lineage>
        <taxon>Bacteria</taxon>
        <taxon>Pseudomonadati</taxon>
        <taxon>Pseudomonadota</taxon>
        <taxon>Betaproteobacteria</taxon>
        <taxon>Burkholderiales</taxon>
        <taxon>Sphaerotilaceae</taxon>
        <taxon>Inhella</taxon>
    </lineage>
</organism>
<sequence>MNWKGNKQALPTKPCSTCGKPMSWRKAWAKNWAEVKHCSERCRRAAQAGRP</sequence>
<proteinExistence type="predicted"/>
<gene>
    <name evidence="1" type="ORF">I7X39_19190</name>
</gene>
<dbReference type="AlphaFoldDB" id="A0A931J3P7"/>
<evidence type="ECO:0000313" key="1">
    <source>
        <dbReference type="EMBL" id="MBH9579021.1"/>
    </source>
</evidence>
<dbReference type="PANTHER" id="PTHR37463:SF1">
    <property type="entry name" value="DUF2256 DOMAIN-CONTAINING PROTEIN"/>
    <property type="match status" value="1"/>
</dbReference>
<dbReference type="InterPro" id="IPR017136">
    <property type="entry name" value="UCP037205"/>
</dbReference>
<dbReference type="EMBL" id="JAEDAK010000017">
    <property type="protein sequence ID" value="MBH9579021.1"/>
    <property type="molecule type" value="Genomic_DNA"/>
</dbReference>
<keyword evidence="2" id="KW-1185">Reference proteome</keyword>
<evidence type="ECO:0000313" key="2">
    <source>
        <dbReference type="Proteomes" id="UP000613266"/>
    </source>
</evidence>
<accession>A0A931J3P7</accession>
<dbReference type="Pfam" id="PF10013">
    <property type="entry name" value="DUF2256"/>
    <property type="match status" value="1"/>
</dbReference>
<name>A0A931J3P7_9BURK</name>
<reference evidence="1" key="1">
    <citation type="submission" date="2020-12" db="EMBL/GenBank/DDBJ databases">
        <title>The genome sequence of Inhella sp. 1Y17.</title>
        <authorList>
            <person name="Liu Y."/>
        </authorList>
    </citation>
    <scope>NUCLEOTIDE SEQUENCE</scope>
    <source>
        <strain evidence="1">1Y17</strain>
    </source>
</reference>
<dbReference type="PANTHER" id="PTHR37463">
    <property type="entry name" value="GSL3115 PROTEIN"/>
    <property type="match status" value="1"/>
</dbReference>
<comment type="caution">
    <text evidence="1">The sequence shown here is derived from an EMBL/GenBank/DDBJ whole genome shotgun (WGS) entry which is preliminary data.</text>
</comment>
<dbReference type="Proteomes" id="UP000613266">
    <property type="component" value="Unassembled WGS sequence"/>
</dbReference>
<protein>
    <submittedName>
        <fullName evidence="1">DUF2256 domain-containing protein</fullName>
    </submittedName>
</protein>